<accession>A0A2M7MGF1</accession>
<sequence length="291" mass="34010">MIFCNLEIDFILIMKIASYNIMSGGFNDYNFNSLKPQRLDLLKKAIKEIDADFIGLIDTFKWKDIFRQQDLKKLFNYKKVFHINMDDVRVDKKIGLTVLTNFLNVKFKKVSLITRNCIQAELKFPHNKTLDIFTIYLDDLSEDARLEQIQTLFNKINPNPTIIMGDFNAINPKDIKQSKDNFKRFLKINPDFKKRKDFNSYFKPSFSNMLRVDVIPLILAKGLLDARGENLKDRQPTVFTPLSDLGENGLILTVDHIFCTSEIKTKKFKNYKKNLFKKASDHYPISVEITL</sequence>
<dbReference type="PANTHER" id="PTHR14859:SF1">
    <property type="entry name" value="PGAP2-INTERACTING PROTEIN"/>
    <property type="match status" value="1"/>
</dbReference>
<dbReference type="GO" id="GO:0003824">
    <property type="term" value="F:catalytic activity"/>
    <property type="evidence" value="ECO:0007669"/>
    <property type="project" value="InterPro"/>
</dbReference>
<comment type="caution">
    <text evidence="2">The sequence shown here is derived from an EMBL/GenBank/DDBJ whole genome shotgun (WGS) entry which is preliminary data.</text>
</comment>
<evidence type="ECO:0000313" key="2">
    <source>
        <dbReference type="EMBL" id="PIX92178.1"/>
    </source>
</evidence>
<dbReference type="InterPro" id="IPR005135">
    <property type="entry name" value="Endo/exonuclease/phosphatase"/>
</dbReference>
<proteinExistence type="predicted"/>
<feature type="domain" description="Endonuclease/exonuclease/phosphatase" evidence="1">
    <location>
        <begin position="18"/>
        <end position="282"/>
    </location>
</feature>
<dbReference type="SUPFAM" id="SSF56219">
    <property type="entry name" value="DNase I-like"/>
    <property type="match status" value="1"/>
</dbReference>
<dbReference type="Gene3D" id="3.60.10.10">
    <property type="entry name" value="Endonuclease/exonuclease/phosphatase"/>
    <property type="match status" value="1"/>
</dbReference>
<protein>
    <recommendedName>
        <fullName evidence="1">Endonuclease/exonuclease/phosphatase domain-containing protein</fullName>
    </recommendedName>
</protein>
<dbReference type="Pfam" id="PF03372">
    <property type="entry name" value="Exo_endo_phos"/>
    <property type="match status" value="1"/>
</dbReference>
<dbReference type="InterPro" id="IPR036691">
    <property type="entry name" value="Endo/exonu/phosph_ase_sf"/>
</dbReference>
<organism evidence="2 3">
    <name type="scientific">Candidatus Kuenenbacteria bacterium CG_4_10_14_3_um_filter_39_14</name>
    <dbReference type="NCBI Taxonomy" id="1974614"/>
    <lineage>
        <taxon>Bacteria</taxon>
        <taxon>Candidatus Kueneniibacteriota</taxon>
    </lineage>
</organism>
<name>A0A2M7MGF1_9BACT</name>
<dbReference type="Proteomes" id="UP000230658">
    <property type="component" value="Unassembled WGS sequence"/>
</dbReference>
<dbReference type="PANTHER" id="PTHR14859">
    <property type="entry name" value="CALCOFLUOR WHITE HYPERSENSITIVE PROTEIN PRECURSOR"/>
    <property type="match status" value="1"/>
</dbReference>
<gene>
    <name evidence="2" type="ORF">COZ26_03230</name>
</gene>
<dbReference type="GO" id="GO:0016020">
    <property type="term" value="C:membrane"/>
    <property type="evidence" value="ECO:0007669"/>
    <property type="project" value="GOC"/>
</dbReference>
<dbReference type="InterPro" id="IPR051916">
    <property type="entry name" value="GPI-anchor_lipid_remodeler"/>
</dbReference>
<evidence type="ECO:0000259" key="1">
    <source>
        <dbReference type="Pfam" id="PF03372"/>
    </source>
</evidence>
<dbReference type="EMBL" id="PFJV01000078">
    <property type="protein sequence ID" value="PIX92178.1"/>
    <property type="molecule type" value="Genomic_DNA"/>
</dbReference>
<dbReference type="GO" id="GO:0006506">
    <property type="term" value="P:GPI anchor biosynthetic process"/>
    <property type="evidence" value="ECO:0007669"/>
    <property type="project" value="TreeGrafter"/>
</dbReference>
<evidence type="ECO:0000313" key="3">
    <source>
        <dbReference type="Proteomes" id="UP000230658"/>
    </source>
</evidence>
<reference evidence="3" key="1">
    <citation type="submission" date="2017-09" db="EMBL/GenBank/DDBJ databases">
        <title>Depth-based differentiation of microbial function through sediment-hosted aquifers and enrichment of novel symbionts in the deep terrestrial subsurface.</title>
        <authorList>
            <person name="Probst A.J."/>
            <person name="Ladd B."/>
            <person name="Jarett J.K."/>
            <person name="Geller-Mcgrath D.E."/>
            <person name="Sieber C.M.K."/>
            <person name="Emerson J.B."/>
            <person name="Anantharaman K."/>
            <person name="Thomas B.C."/>
            <person name="Malmstrom R."/>
            <person name="Stieglmeier M."/>
            <person name="Klingl A."/>
            <person name="Woyke T."/>
            <person name="Ryan C.M."/>
            <person name="Banfield J.F."/>
        </authorList>
    </citation>
    <scope>NUCLEOTIDE SEQUENCE [LARGE SCALE GENOMIC DNA]</scope>
</reference>
<dbReference type="AlphaFoldDB" id="A0A2M7MGF1"/>